<dbReference type="AlphaFoldDB" id="A0A9W7Y8Z4"/>
<dbReference type="GO" id="GO:0003735">
    <property type="term" value="F:structural constituent of ribosome"/>
    <property type="evidence" value="ECO:0007669"/>
    <property type="project" value="InterPro"/>
</dbReference>
<evidence type="ECO:0000313" key="6">
    <source>
        <dbReference type="EMBL" id="KAJ1727393.1"/>
    </source>
</evidence>
<feature type="region of interest" description="Disordered" evidence="5">
    <location>
        <begin position="152"/>
        <end position="200"/>
    </location>
</feature>
<name>A0A9W7Y8Z4_9FUNG</name>
<proteinExistence type="inferred from homology"/>
<dbReference type="SUPFAM" id="SSF54211">
    <property type="entry name" value="Ribosomal protein S5 domain 2-like"/>
    <property type="match status" value="1"/>
</dbReference>
<evidence type="ECO:0000256" key="3">
    <source>
        <dbReference type="ARBA" id="ARBA00023274"/>
    </source>
</evidence>
<accession>A0A9W7Y8Z4</accession>
<dbReference type="InterPro" id="IPR020574">
    <property type="entry name" value="Ribosomal_uS9_CS"/>
</dbReference>
<feature type="compositionally biased region" description="Low complexity" evidence="5">
    <location>
        <begin position="152"/>
        <end position="166"/>
    </location>
</feature>
<keyword evidence="2 4" id="KW-0689">Ribosomal protein</keyword>
<comment type="similarity">
    <text evidence="1 4">Belongs to the universal ribosomal protein uS9 family.</text>
</comment>
<dbReference type="OrthoDB" id="10254627at2759"/>
<dbReference type="GO" id="GO:0006412">
    <property type="term" value="P:translation"/>
    <property type="evidence" value="ECO:0007669"/>
    <property type="project" value="InterPro"/>
</dbReference>
<evidence type="ECO:0000256" key="5">
    <source>
        <dbReference type="SAM" id="MobiDB-lite"/>
    </source>
</evidence>
<evidence type="ECO:0000256" key="4">
    <source>
        <dbReference type="RuleBase" id="RU003815"/>
    </source>
</evidence>
<dbReference type="InterPro" id="IPR020568">
    <property type="entry name" value="Ribosomal_Su5_D2-typ_SF"/>
</dbReference>
<dbReference type="Proteomes" id="UP001143981">
    <property type="component" value="Unassembled WGS sequence"/>
</dbReference>
<evidence type="ECO:0000256" key="1">
    <source>
        <dbReference type="ARBA" id="ARBA00005251"/>
    </source>
</evidence>
<dbReference type="GO" id="GO:0005763">
    <property type="term" value="C:mitochondrial small ribosomal subunit"/>
    <property type="evidence" value="ECO:0007669"/>
    <property type="project" value="TreeGrafter"/>
</dbReference>
<dbReference type="PANTHER" id="PTHR21569">
    <property type="entry name" value="RIBOSOMAL PROTEIN S9"/>
    <property type="match status" value="1"/>
</dbReference>
<organism evidence="6 7">
    <name type="scientific">Coemansia biformis</name>
    <dbReference type="NCBI Taxonomy" id="1286918"/>
    <lineage>
        <taxon>Eukaryota</taxon>
        <taxon>Fungi</taxon>
        <taxon>Fungi incertae sedis</taxon>
        <taxon>Zoopagomycota</taxon>
        <taxon>Kickxellomycotina</taxon>
        <taxon>Kickxellomycetes</taxon>
        <taxon>Kickxellales</taxon>
        <taxon>Kickxellaceae</taxon>
        <taxon>Coemansia</taxon>
    </lineage>
</organism>
<evidence type="ECO:0000313" key="7">
    <source>
        <dbReference type="Proteomes" id="UP001143981"/>
    </source>
</evidence>
<keyword evidence="7" id="KW-1185">Reference proteome</keyword>
<evidence type="ECO:0000256" key="2">
    <source>
        <dbReference type="ARBA" id="ARBA00022980"/>
    </source>
</evidence>
<gene>
    <name evidence="6" type="primary">MRPS9</name>
    <name evidence="6" type="ORF">LPJ61_004593</name>
</gene>
<comment type="caution">
    <text evidence="6">The sequence shown here is derived from an EMBL/GenBank/DDBJ whole genome shotgun (WGS) entry which is preliminary data.</text>
</comment>
<dbReference type="InterPro" id="IPR000754">
    <property type="entry name" value="Ribosomal_uS9"/>
</dbReference>
<sequence length="383" mass="41053">MLAGGHGRRAAVAAANGLGRARYATKASSSPFDVLDIRPVQRPDTAAYFMAKPKYADLLAGITSIVQQHGAAPAGEKGTSKKGARWINQENMAKKLDVKLTANEYMVLRERLNQANSADIEDATERDTVQLYLNQFRMGYQHVEVVKLAGSAGQSGADSGAASTSGVSDVTAANGATKEADKKKKKTHSHHGNMDELGRWFGGGRRKTAHAYAWLTPVEQPALTMESVSAAVDRVAESVNQALREAGLRPATSNEEPTAEAAAAVDESSLVPESVPFGEVLVNGRPLVEYFARRTDRESVVFPFQVANRLGKFYAFLKVRGGGPTGQAEACQLAVARALSAATDRSGRQAIKTAGLLITDGRAVERKKTGKPKARKSYTWVKR</sequence>
<dbReference type="PANTHER" id="PTHR21569:SF1">
    <property type="entry name" value="SMALL RIBOSOMAL SUBUNIT PROTEIN US9M"/>
    <property type="match status" value="1"/>
</dbReference>
<dbReference type="EMBL" id="JANBOI010001114">
    <property type="protein sequence ID" value="KAJ1727393.1"/>
    <property type="molecule type" value="Genomic_DNA"/>
</dbReference>
<dbReference type="Pfam" id="PF00380">
    <property type="entry name" value="Ribosomal_S9"/>
    <property type="match status" value="1"/>
</dbReference>
<dbReference type="PROSITE" id="PS00360">
    <property type="entry name" value="RIBOSOMAL_S9"/>
    <property type="match status" value="1"/>
</dbReference>
<protein>
    <submittedName>
        <fullName evidence="6">37S ribosomal protein S9, mitochondrial</fullName>
    </submittedName>
</protein>
<keyword evidence="3 4" id="KW-0687">Ribonucleoprotein</keyword>
<dbReference type="Gene3D" id="3.30.230.10">
    <property type="match status" value="1"/>
</dbReference>
<dbReference type="InterPro" id="IPR014721">
    <property type="entry name" value="Ribsml_uS5_D2-typ_fold_subgr"/>
</dbReference>
<dbReference type="GO" id="GO:0003723">
    <property type="term" value="F:RNA binding"/>
    <property type="evidence" value="ECO:0007669"/>
    <property type="project" value="TreeGrafter"/>
</dbReference>
<reference evidence="6" key="1">
    <citation type="submission" date="2022-07" db="EMBL/GenBank/DDBJ databases">
        <title>Phylogenomic reconstructions and comparative analyses of Kickxellomycotina fungi.</title>
        <authorList>
            <person name="Reynolds N.K."/>
            <person name="Stajich J.E."/>
            <person name="Barry K."/>
            <person name="Grigoriev I.V."/>
            <person name="Crous P."/>
            <person name="Smith M.E."/>
        </authorList>
    </citation>
    <scope>NUCLEOTIDE SEQUENCE</scope>
    <source>
        <strain evidence="6">BCRC 34381</strain>
    </source>
</reference>